<dbReference type="Proteomes" id="UP001408356">
    <property type="component" value="Unassembled WGS sequence"/>
</dbReference>
<evidence type="ECO:0000313" key="2">
    <source>
        <dbReference type="EMBL" id="KAK9422516.1"/>
    </source>
</evidence>
<feature type="chain" id="PRO_5046498949" evidence="1">
    <location>
        <begin position="19"/>
        <end position="223"/>
    </location>
</feature>
<evidence type="ECO:0000313" key="3">
    <source>
        <dbReference type="Proteomes" id="UP001408356"/>
    </source>
</evidence>
<protein>
    <submittedName>
        <fullName evidence="2">Uncharacterized protein</fullName>
    </submittedName>
</protein>
<evidence type="ECO:0000256" key="1">
    <source>
        <dbReference type="SAM" id="SignalP"/>
    </source>
</evidence>
<organism evidence="2 3">
    <name type="scientific">Seiridium unicorne</name>
    <dbReference type="NCBI Taxonomy" id="138068"/>
    <lineage>
        <taxon>Eukaryota</taxon>
        <taxon>Fungi</taxon>
        <taxon>Dikarya</taxon>
        <taxon>Ascomycota</taxon>
        <taxon>Pezizomycotina</taxon>
        <taxon>Sordariomycetes</taxon>
        <taxon>Xylariomycetidae</taxon>
        <taxon>Amphisphaeriales</taxon>
        <taxon>Sporocadaceae</taxon>
        <taxon>Seiridium</taxon>
    </lineage>
</organism>
<proteinExistence type="predicted"/>
<reference evidence="2 3" key="1">
    <citation type="journal article" date="2024" name="J. Plant Pathol.">
        <title>Sequence and assembly of the genome of Seiridium unicorne, isolate CBS 538.82, causal agent of cypress canker disease.</title>
        <authorList>
            <person name="Scali E."/>
            <person name="Rocca G.D."/>
            <person name="Danti R."/>
            <person name="Garbelotto M."/>
            <person name="Barberini S."/>
            <person name="Baroncelli R."/>
            <person name="Emiliani G."/>
        </authorList>
    </citation>
    <scope>NUCLEOTIDE SEQUENCE [LARGE SCALE GENOMIC DNA]</scope>
    <source>
        <strain evidence="2 3">BM-138-508</strain>
    </source>
</reference>
<gene>
    <name evidence="2" type="ORF">SUNI508_00379</name>
</gene>
<keyword evidence="3" id="KW-1185">Reference proteome</keyword>
<sequence length="223" mass="23938">MKFSTITTILATTGSVSAAVMKVRDDKTQDQKDYDTQTKSLESDGLCRFYKGTAPEYSKYTDMCDPKCGDARKIALQDNKTFSVTCSASSPTGTTWSSDPYDKSLQFTLGQCLCNLPIVNFVGETFVEALPALGQVTCSVWKLATEDAAKILIGLPTGGASTASQTLIKVAKMLAKQGKGATEYEDYVKKHLAAGDSCDFDIKKMFEDAVKAPEEAIANVGGT</sequence>
<comment type="caution">
    <text evidence="2">The sequence shown here is derived from an EMBL/GenBank/DDBJ whole genome shotgun (WGS) entry which is preliminary data.</text>
</comment>
<name>A0ABR2V7L6_9PEZI</name>
<accession>A0ABR2V7L6</accession>
<dbReference type="EMBL" id="JARVKF010000112">
    <property type="protein sequence ID" value="KAK9422516.1"/>
    <property type="molecule type" value="Genomic_DNA"/>
</dbReference>
<keyword evidence="1" id="KW-0732">Signal</keyword>
<feature type="signal peptide" evidence="1">
    <location>
        <begin position="1"/>
        <end position="18"/>
    </location>
</feature>